<gene>
    <name evidence="2" type="ORF">L1049_024789</name>
</gene>
<keyword evidence="1" id="KW-1133">Transmembrane helix</keyword>
<dbReference type="Gene3D" id="3.40.50.300">
    <property type="entry name" value="P-loop containing nucleotide triphosphate hydrolases"/>
    <property type="match status" value="1"/>
</dbReference>
<keyword evidence="1" id="KW-0812">Transmembrane</keyword>
<dbReference type="InterPro" id="IPR027417">
    <property type="entry name" value="P-loop_NTPase"/>
</dbReference>
<reference evidence="2 3" key="1">
    <citation type="journal article" date="2024" name="Plant J.">
        <title>Genome sequences and population genomics reveal climatic adaptation and genomic divergence between two closely related sweetgum species.</title>
        <authorList>
            <person name="Xu W.Q."/>
            <person name="Ren C.Q."/>
            <person name="Zhang X.Y."/>
            <person name="Comes H.P."/>
            <person name="Liu X.H."/>
            <person name="Li Y.G."/>
            <person name="Kettle C.J."/>
            <person name="Jalonen R."/>
            <person name="Gaisberger H."/>
            <person name="Ma Y.Z."/>
            <person name="Qiu Y.X."/>
        </authorList>
    </citation>
    <scope>NUCLEOTIDE SEQUENCE [LARGE SCALE GENOMIC DNA]</scope>
    <source>
        <strain evidence="2">Hangzhou</strain>
    </source>
</reference>
<name>A0AAP0WYR6_LIQFO</name>
<evidence type="ECO:0000313" key="2">
    <source>
        <dbReference type="EMBL" id="KAK9285594.1"/>
    </source>
</evidence>
<dbReference type="AlphaFoldDB" id="A0AAP0WYR6"/>
<sequence length="73" mass="8062">MGSFDISDLILALFVEGFASLLFFGFVHGVIQLSYQLDALKKAINQNTIVFLETGSGKTLIAIMLLRSYAYLL</sequence>
<keyword evidence="3" id="KW-1185">Reference proteome</keyword>
<comment type="caution">
    <text evidence="2">The sequence shown here is derived from an EMBL/GenBank/DDBJ whole genome shotgun (WGS) entry which is preliminary data.</text>
</comment>
<organism evidence="2 3">
    <name type="scientific">Liquidambar formosana</name>
    <name type="common">Formosan gum</name>
    <dbReference type="NCBI Taxonomy" id="63359"/>
    <lineage>
        <taxon>Eukaryota</taxon>
        <taxon>Viridiplantae</taxon>
        <taxon>Streptophyta</taxon>
        <taxon>Embryophyta</taxon>
        <taxon>Tracheophyta</taxon>
        <taxon>Spermatophyta</taxon>
        <taxon>Magnoliopsida</taxon>
        <taxon>eudicotyledons</taxon>
        <taxon>Gunneridae</taxon>
        <taxon>Pentapetalae</taxon>
        <taxon>Saxifragales</taxon>
        <taxon>Altingiaceae</taxon>
        <taxon>Liquidambar</taxon>
    </lineage>
</organism>
<accession>A0AAP0WYR6</accession>
<keyword evidence="1" id="KW-0472">Membrane</keyword>
<feature type="transmembrane region" description="Helical" evidence="1">
    <location>
        <begin position="6"/>
        <end position="27"/>
    </location>
</feature>
<dbReference type="SUPFAM" id="SSF52540">
    <property type="entry name" value="P-loop containing nucleoside triphosphate hydrolases"/>
    <property type="match status" value="1"/>
</dbReference>
<dbReference type="EMBL" id="JBBPBK010000005">
    <property type="protein sequence ID" value="KAK9285594.1"/>
    <property type="molecule type" value="Genomic_DNA"/>
</dbReference>
<evidence type="ECO:0000313" key="3">
    <source>
        <dbReference type="Proteomes" id="UP001415857"/>
    </source>
</evidence>
<protein>
    <recommendedName>
        <fullName evidence="4">Helicase/UvrB N-terminal domain-containing protein</fullName>
    </recommendedName>
</protein>
<evidence type="ECO:0008006" key="4">
    <source>
        <dbReference type="Google" id="ProtNLM"/>
    </source>
</evidence>
<evidence type="ECO:0000256" key="1">
    <source>
        <dbReference type="SAM" id="Phobius"/>
    </source>
</evidence>
<proteinExistence type="predicted"/>
<dbReference type="Proteomes" id="UP001415857">
    <property type="component" value="Unassembled WGS sequence"/>
</dbReference>
<feature type="transmembrane region" description="Helical" evidence="1">
    <location>
        <begin position="48"/>
        <end position="70"/>
    </location>
</feature>